<name>A0A1E3GNQ6_9HYPH</name>
<feature type="domain" description="ABC transmembrane type-1" evidence="6">
    <location>
        <begin position="9"/>
        <end position="211"/>
    </location>
</feature>
<dbReference type="SUPFAM" id="SSF90123">
    <property type="entry name" value="ABC transporter transmembrane region"/>
    <property type="match status" value="1"/>
</dbReference>
<evidence type="ECO:0000256" key="3">
    <source>
        <dbReference type="ARBA" id="ARBA00022989"/>
    </source>
</evidence>
<protein>
    <submittedName>
        <fullName evidence="7">Type I secretion system ATP-binding protein PrsD</fullName>
    </submittedName>
</protein>
<sequence>MSSFRSAMIGTGVMSGMINILALTGSFFMLQVYDRVIPSRSLSTLVGLVILAGALYAFMGLLEILRGRVLLRIGIALDGRLNGEVCSAMMRLPLKTRSQGDGQQPLRDLDQVRSFLSGGGPSALFDMPWMPLYLAICFVFHLWIGLVALAGAVILVILTILTEILTREPMREAGKHSVGRNGLAEAARRNAEVVQAMGFGPRLASRWADATPTISTPTPRPAASPACSAAFPRSCAWRCSRACSRSALSRRAAGSLGRHHDRQLDHDGPRAGAIELAIGQWKGFVAPARAGSG</sequence>
<evidence type="ECO:0000256" key="5">
    <source>
        <dbReference type="SAM" id="Phobius"/>
    </source>
</evidence>
<organism evidence="7 8">
    <name type="scientific">Methylobrevis pamukkalensis</name>
    <dbReference type="NCBI Taxonomy" id="1439726"/>
    <lineage>
        <taxon>Bacteria</taxon>
        <taxon>Pseudomonadati</taxon>
        <taxon>Pseudomonadota</taxon>
        <taxon>Alphaproteobacteria</taxon>
        <taxon>Hyphomicrobiales</taxon>
        <taxon>Pleomorphomonadaceae</taxon>
        <taxon>Methylobrevis</taxon>
    </lineage>
</organism>
<dbReference type="GO" id="GO:0005886">
    <property type="term" value="C:plasma membrane"/>
    <property type="evidence" value="ECO:0007669"/>
    <property type="project" value="UniProtKB-SubCell"/>
</dbReference>
<gene>
    <name evidence="7" type="primary">prsD</name>
    <name evidence="7" type="ORF">A6302_04506</name>
</gene>
<reference evidence="7 8" key="1">
    <citation type="submission" date="2016-07" db="EMBL/GenBank/DDBJ databases">
        <title>Draft Genome Sequence of Methylobrevis pamukkalensis PK2.</title>
        <authorList>
            <person name="Vasilenko O.V."/>
            <person name="Doronina N.V."/>
            <person name="Shmareva M.N."/>
            <person name="Tarlachkov S.V."/>
            <person name="Mustakhimov I."/>
            <person name="Trotsenko Y.A."/>
        </authorList>
    </citation>
    <scope>NUCLEOTIDE SEQUENCE [LARGE SCALE GENOMIC DNA]</scope>
    <source>
        <strain evidence="7 8">PK2</strain>
    </source>
</reference>
<keyword evidence="3 5" id="KW-1133">Transmembrane helix</keyword>
<dbReference type="PATRIC" id="fig|1439726.3.peg.4810"/>
<keyword evidence="2 5" id="KW-0812">Transmembrane</keyword>
<keyword evidence="8" id="KW-1185">Reference proteome</keyword>
<evidence type="ECO:0000313" key="8">
    <source>
        <dbReference type="Proteomes" id="UP000094622"/>
    </source>
</evidence>
<proteinExistence type="predicted"/>
<evidence type="ECO:0000256" key="1">
    <source>
        <dbReference type="ARBA" id="ARBA00004651"/>
    </source>
</evidence>
<dbReference type="Gene3D" id="1.20.1560.10">
    <property type="entry name" value="ABC transporter type 1, transmembrane domain"/>
    <property type="match status" value="1"/>
</dbReference>
<evidence type="ECO:0000256" key="4">
    <source>
        <dbReference type="ARBA" id="ARBA00023136"/>
    </source>
</evidence>
<dbReference type="InterPro" id="IPR011527">
    <property type="entry name" value="ABC1_TM_dom"/>
</dbReference>
<evidence type="ECO:0000256" key="2">
    <source>
        <dbReference type="ARBA" id="ARBA00022692"/>
    </source>
</evidence>
<keyword evidence="7" id="KW-0067">ATP-binding</keyword>
<comment type="subcellular location">
    <subcellularLocation>
        <location evidence="1">Cell membrane</location>
        <topology evidence="1">Multi-pass membrane protein</topology>
    </subcellularLocation>
</comment>
<feature type="transmembrane region" description="Helical" evidence="5">
    <location>
        <begin position="132"/>
        <end position="161"/>
    </location>
</feature>
<keyword evidence="4 5" id="KW-0472">Membrane</keyword>
<dbReference type="Proteomes" id="UP000094622">
    <property type="component" value="Unassembled WGS sequence"/>
</dbReference>
<dbReference type="GO" id="GO:0140359">
    <property type="term" value="F:ABC-type transporter activity"/>
    <property type="evidence" value="ECO:0007669"/>
    <property type="project" value="InterPro"/>
</dbReference>
<dbReference type="EMBL" id="MCRJ01000261">
    <property type="protein sequence ID" value="ODN65660.1"/>
    <property type="molecule type" value="Genomic_DNA"/>
</dbReference>
<evidence type="ECO:0000259" key="6">
    <source>
        <dbReference type="PROSITE" id="PS50929"/>
    </source>
</evidence>
<dbReference type="InterPro" id="IPR036640">
    <property type="entry name" value="ABC1_TM_sf"/>
</dbReference>
<dbReference type="PROSITE" id="PS50929">
    <property type="entry name" value="ABC_TM1F"/>
    <property type="match status" value="1"/>
</dbReference>
<dbReference type="Pfam" id="PF00664">
    <property type="entry name" value="ABC_membrane"/>
    <property type="match status" value="1"/>
</dbReference>
<comment type="caution">
    <text evidence="7">The sequence shown here is derived from an EMBL/GenBank/DDBJ whole genome shotgun (WGS) entry which is preliminary data.</text>
</comment>
<dbReference type="GO" id="GO:0005524">
    <property type="term" value="F:ATP binding"/>
    <property type="evidence" value="ECO:0007669"/>
    <property type="project" value="UniProtKB-KW"/>
</dbReference>
<accession>A0A1E3GNQ6</accession>
<dbReference type="AlphaFoldDB" id="A0A1E3GNQ6"/>
<evidence type="ECO:0000313" key="7">
    <source>
        <dbReference type="EMBL" id="ODN65660.1"/>
    </source>
</evidence>
<feature type="transmembrane region" description="Helical" evidence="5">
    <location>
        <begin position="6"/>
        <end position="30"/>
    </location>
</feature>
<feature type="transmembrane region" description="Helical" evidence="5">
    <location>
        <begin position="42"/>
        <end position="62"/>
    </location>
</feature>
<keyword evidence="7" id="KW-0547">Nucleotide-binding</keyword>